<protein>
    <submittedName>
        <fullName evidence="2">Uncharacterized protein</fullName>
    </submittedName>
</protein>
<accession>A0AB36JH88</accession>
<proteinExistence type="predicted"/>
<evidence type="ECO:0000313" key="3">
    <source>
        <dbReference type="Proteomes" id="UP000187323"/>
    </source>
</evidence>
<organism evidence="2 3">
    <name type="scientific">Paenibacillus odorifer</name>
    <dbReference type="NCBI Taxonomy" id="189426"/>
    <lineage>
        <taxon>Bacteria</taxon>
        <taxon>Bacillati</taxon>
        <taxon>Bacillota</taxon>
        <taxon>Bacilli</taxon>
        <taxon>Bacillales</taxon>
        <taxon>Paenibacillaceae</taxon>
        <taxon>Paenibacillus</taxon>
    </lineage>
</organism>
<dbReference type="Proteomes" id="UP000187323">
    <property type="component" value="Unassembled WGS sequence"/>
</dbReference>
<comment type="caution">
    <text evidence="2">The sequence shown here is derived from an EMBL/GenBank/DDBJ whole genome shotgun (WGS) entry which is preliminary data.</text>
</comment>
<dbReference type="EMBL" id="MPTO01000003">
    <property type="protein sequence ID" value="OME23567.1"/>
    <property type="molecule type" value="Genomic_DNA"/>
</dbReference>
<name>A0AB36JH88_9BACL</name>
<keyword evidence="1" id="KW-1133">Transmembrane helix</keyword>
<gene>
    <name evidence="2" type="ORF">BSK47_03685</name>
</gene>
<keyword evidence="1" id="KW-0472">Membrane</keyword>
<dbReference type="AlphaFoldDB" id="A0AB36JH88"/>
<keyword evidence="1" id="KW-0812">Transmembrane</keyword>
<feature type="transmembrane region" description="Helical" evidence="1">
    <location>
        <begin position="20"/>
        <end position="40"/>
    </location>
</feature>
<reference evidence="2 3" key="1">
    <citation type="submission" date="2016-10" db="EMBL/GenBank/DDBJ databases">
        <title>Paenibacillus species isolates.</title>
        <authorList>
            <person name="Beno S.M."/>
        </authorList>
    </citation>
    <scope>NUCLEOTIDE SEQUENCE [LARGE SCALE GENOMIC DNA]</scope>
    <source>
        <strain evidence="2 3">FSL H7-0918</strain>
    </source>
</reference>
<sequence length="133" mass="15538">MIKVIIDRHTREMLTSKKDLFSILASLVAPLFVNFVWRMISPQIWCNFWNFDLLGRGQKEQSPAHLHSICSFVDNSQEMNAFYVVKSRTYTILILTSNWLVLRSITYFPTTTPKGALEEFVLYDWAKSALSIW</sequence>
<evidence type="ECO:0000256" key="1">
    <source>
        <dbReference type="SAM" id="Phobius"/>
    </source>
</evidence>
<evidence type="ECO:0000313" key="2">
    <source>
        <dbReference type="EMBL" id="OME23567.1"/>
    </source>
</evidence>